<keyword evidence="4" id="KW-0411">Iron-sulfur</keyword>
<accession>F2KRS8</accession>
<dbReference type="Proteomes" id="UP000008136">
    <property type="component" value="Chromosome"/>
</dbReference>
<dbReference type="RefSeq" id="WP_013684596.1">
    <property type="nucleotide sequence ID" value="NC_015320.1"/>
</dbReference>
<dbReference type="GO" id="GO:0018551">
    <property type="term" value="F:dissimilatory sulfite reductase (NADH) activity"/>
    <property type="evidence" value="ECO:0007669"/>
    <property type="project" value="InterPro"/>
</dbReference>
<dbReference type="Gene3D" id="6.10.140.1420">
    <property type="match status" value="1"/>
</dbReference>
<keyword evidence="2" id="KW-0479">Metal-binding</keyword>
<keyword evidence="3" id="KW-0408">Iron</keyword>
<dbReference type="EC" id="1.8.99.3" evidence="6"/>
<dbReference type="InterPro" id="IPR006067">
    <property type="entry name" value="NO2/SO3_Rdtase_4Fe4S_dom"/>
</dbReference>
<dbReference type="Gene3D" id="3.30.70.20">
    <property type="match status" value="1"/>
</dbReference>
<dbReference type="GO" id="GO:0020037">
    <property type="term" value="F:heme binding"/>
    <property type="evidence" value="ECO:0007669"/>
    <property type="project" value="InterPro"/>
</dbReference>
<dbReference type="InterPro" id="IPR011806">
    <property type="entry name" value="DsrA"/>
</dbReference>
<keyword evidence="7" id="KW-1185">Reference proteome</keyword>
<dbReference type="PANTHER" id="PTHR11493:SF54">
    <property type="entry name" value="ANAEROBIC SULFITE REDUCTASE SUBUNIT C"/>
    <property type="match status" value="1"/>
</dbReference>
<protein>
    <submittedName>
        <fullName evidence="6">Sulfite reductase, dissimilatory-type alpha subunit</fullName>
        <ecNumber evidence="6">1.8.99.3</ecNumber>
    </submittedName>
</protein>
<dbReference type="OrthoDB" id="15347at2157"/>
<sequence length="429" mass="48840">MSETPLLDQIPDGPWPSFVKEIKKTAEMQEKLVAEGKDIKMPGSAKGLLKQLEVSYKDKMTHWKHGGIVSVVGYGGGVIGRYSDLGEEIPEVHHFHTIRINQPSGWFYTSKALRQLCDVWEKWGSGITNFHGSTGDIILLGTRSEYLQPCFEDMMKLDPPFDIGGSGSDLRTPSCCMGPALCEFACYDTLDVCYDLTMEYQNELHRPMWPYKFKIKCSGCPNDCVAAKARSDFAIIGTWKDEIQIDQEAVKEYAKWMDIENEVVKLCPTGAVKWDGKELTIDNKNCVRCMHCINKMPKALKPGKERGATILIGAKAPVVEGAIIGWVAVPFVEMKKPYTEIKEILEALWDWWDEEGKFRERVGEMIWRKGMGEFLRVIGQEADVRMIKHPRTNPFMFFEREELVQSKVVDALVKKGAKWRSFKFGEEEE</sequence>
<dbReference type="Pfam" id="PF03460">
    <property type="entry name" value="NIR_SIR_ferr"/>
    <property type="match status" value="1"/>
</dbReference>
<evidence type="ECO:0000256" key="3">
    <source>
        <dbReference type="ARBA" id="ARBA00023004"/>
    </source>
</evidence>
<dbReference type="eggNOG" id="arCOG02057">
    <property type="taxonomic scope" value="Archaea"/>
</dbReference>
<dbReference type="GO" id="GO:0016002">
    <property type="term" value="F:sulfite reductase activity"/>
    <property type="evidence" value="ECO:0007669"/>
    <property type="project" value="TreeGrafter"/>
</dbReference>
<dbReference type="InterPro" id="IPR045169">
    <property type="entry name" value="NO2/SO3_Rdtase_4Fe4S_prot"/>
</dbReference>
<dbReference type="GO" id="GO:0050311">
    <property type="term" value="F:sulfite reductase (ferredoxin) activity"/>
    <property type="evidence" value="ECO:0007669"/>
    <property type="project" value="TreeGrafter"/>
</dbReference>
<dbReference type="InterPro" id="IPR017896">
    <property type="entry name" value="4Fe4S_Fe-S-bd"/>
</dbReference>
<keyword evidence="6" id="KW-0560">Oxidoreductase</keyword>
<evidence type="ECO:0000256" key="2">
    <source>
        <dbReference type="ARBA" id="ARBA00022723"/>
    </source>
</evidence>
<dbReference type="Gene3D" id="3.30.70.2500">
    <property type="match status" value="1"/>
</dbReference>
<name>F2KRS8_ARCVS</name>
<keyword evidence="1" id="KW-0004">4Fe-4S</keyword>
<evidence type="ECO:0000256" key="4">
    <source>
        <dbReference type="ARBA" id="ARBA00023014"/>
    </source>
</evidence>
<dbReference type="Pfam" id="PF01077">
    <property type="entry name" value="NIR_SIR"/>
    <property type="match status" value="1"/>
</dbReference>
<dbReference type="InterPro" id="IPR005117">
    <property type="entry name" value="NiRdtase/SiRdtase_haem-b_fer"/>
</dbReference>
<dbReference type="NCBIfam" id="TIGR02064">
    <property type="entry name" value="dsrA"/>
    <property type="match status" value="1"/>
</dbReference>
<dbReference type="Gene3D" id="3.30.413.10">
    <property type="entry name" value="Sulfite Reductase Hemoprotein, domain 1"/>
    <property type="match status" value="1"/>
</dbReference>
<dbReference type="SUPFAM" id="SSF54862">
    <property type="entry name" value="4Fe-4S ferredoxins"/>
    <property type="match status" value="1"/>
</dbReference>
<dbReference type="AlphaFoldDB" id="F2KRS8"/>
<dbReference type="EMBL" id="CP002588">
    <property type="protein sequence ID" value="AEA47942.1"/>
    <property type="molecule type" value="Genomic_DNA"/>
</dbReference>
<evidence type="ECO:0000256" key="1">
    <source>
        <dbReference type="ARBA" id="ARBA00022485"/>
    </source>
</evidence>
<proteinExistence type="predicted"/>
<dbReference type="GO" id="GO:0046872">
    <property type="term" value="F:metal ion binding"/>
    <property type="evidence" value="ECO:0007669"/>
    <property type="project" value="UniProtKB-KW"/>
</dbReference>
<dbReference type="SUPFAM" id="SSF56014">
    <property type="entry name" value="Nitrite and sulphite reductase 4Fe-4S domain-like"/>
    <property type="match status" value="1"/>
</dbReference>
<reference evidence="6 7" key="1">
    <citation type="submission" date="2011-03" db="EMBL/GenBank/DDBJ databases">
        <title>The complete genome of Archaeoglobus veneficus SNP6.</title>
        <authorList>
            <consortium name="US DOE Joint Genome Institute (JGI-PGF)"/>
            <person name="Lucas S."/>
            <person name="Copeland A."/>
            <person name="Lapidus A."/>
            <person name="Bruce D."/>
            <person name="Goodwin L."/>
            <person name="Pitluck S."/>
            <person name="Kyrpides N."/>
            <person name="Mavromatis K."/>
            <person name="Pagani I."/>
            <person name="Ivanova N."/>
            <person name="Mikhailova N."/>
            <person name="Lu M."/>
            <person name="Detter J.C."/>
            <person name="Tapia R."/>
            <person name="Han C."/>
            <person name="Land M."/>
            <person name="Hauser L."/>
            <person name="Markowitz V."/>
            <person name="Cheng J.-F."/>
            <person name="Hugenholtz P."/>
            <person name="Woyke T."/>
            <person name="Wu D."/>
            <person name="Spring S."/>
            <person name="Brambilla E."/>
            <person name="Klenk H.-P."/>
            <person name="Eisen J.A."/>
        </authorList>
    </citation>
    <scope>NUCLEOTIDE SEQUENCE [LARGE SCALE GENOMIC DNA]</scope>
    <source>
        <strain evidence="7">SNP6</strain>
    </source>
</reference>
<dbReference type="PROSITE" id="PS51379">
    <property type="entry name" value="4FE4S_FER_2"/>
    <property type="match status" value="1"/>
</dbReference>
<dbReference type="KEGG" id="ave:Arcve_1949"/>
<feature type="domain" description="4Fe-4S ferredoxin-type" evidence="5">
    <location>
        <begin position="277"/>
        <end position="305"/>
    </location>
</feature>
<dbReference type="GO" id="GO:0000103">
    <property type="term" value="P:sulfate assimilation"/>
    <property type="evidence" value="ECO:0007669"/>
    <property type="project" value="TreeGrafter"/>
</dbReference>
<dbReference type="InterPro" id="IPR036136">
    <property type="entry name" value="Nit/Sulf_reduc_fer-like_dom_sf"/>
</dbReference>
<gene>
    <name evidence="6" type="ordered locus">Arcve_1949</name>
</gene>
<dbReference type="PANTHER" id="PTHR11493">
    <property type="entry name" value="SULFITE REDUCTASE [NADPH] SUBUNIT BETA-RELATED"/>
    <property type="match status" value="1"/>
</dbReference>
<dbReference type="SUPFAM" id="SSF55124">
    <property type="entry name" value="Nitrite/Sulfite reductase N-terminal domain-like"/>
    <property type="match status" value="1"/>
</dbReference>
<dbReference type="GeneID" id="10395081"/>
<organism evidence="6 7">
    <name type="scientific">Archaeoglobus veneficus (strain DSM 11195 / SNP6)</name>
    <dbReference type="NCBI Taxonomy" id="693661"/>
    <lineage>
        <taxon>Archaea</taxon>
        <taxon>Methanobacteriati</taxon>
        <taxon>Methanobacteriota</taxon>
        <taxon>Archaeoglobi</taxon>
        <taxon>Archaeoglobales</taxon>
        <taxon>Archaeoglobaceae</taxon>
        <taxon>Archaeoglobus</taxon>
    </lineage>
</organism>
<dbReference type="InterPro" id="IPR045854">
    <property type="entry name" value="NO2/SO3_Rdtase_4Fe4S_sf"/>
</dbReference>
<dbReference type="GO" id="GO:0009337">
    <property type="term" value="C:sulfite reductase complex (NADPH)"/>
    <property type="evidence" value="ECO:0007669"/>
    <property type="project" value="TreeGrafter"/>
</dbReference>
<evidence type="ECO:0000313" key="7">
    <source>
        <dbReference type="Proteomes" id="UP000008136"/>
    </source>
</evidence>
<evidence type="ECO:0000259" key="5">
    <source>
        <dbReference type="PROSITE" id="PS51379"/>
    </source>
</evidence>
<dbReference type="STRING" id="693661.Arcve_1949"/>
<dbReference type="HOGENOM" id="CLU_660112_0_0_2"/>
<dbReference type="GO" id="GO:0051539">
    <property type="term" value="F:4 iron, 4 sulfur cluster binding"/>
    <property type="evidence" value="ECO:0007669"/>
    <property type="project" value="UniProtKB-KW"/>
</dbReference>
<evidence type="ECO:0000313" key="6">
    <source>
        <dbReference type="EMBL" id="AEA47942.1"/>
    </source>
</evidence>